<dbReference type="STRING" id="1365484.W6QW85"/>
<accession>W6QW85</accession>
<evidence type="ECO:0000313" key="1">
    <source>
        <dbReference type="EMBL" id="CDM38424.1"/>
    </source>
</evidence>
<name>W6QW85_PENRF</name>
<gene>
    <name evidence="1" type="ORF">PROQFM164_S12g000033</name>
</gene>
<keyword evidence="2" id="KW-1185">Reference proteome</keyword>
<proteinExistence type="predicted"/>
<dbReference type="AlphaFoldDB" id="W6QW85"/>
<sequence length="65" mass="7335">MIFKLAHQRAIFRNQRQATATILCDSRSALQAIQNVRNRSGQRIIHAILQAATEVQAGHISLRLQ</sequence>
<protein>
    <submittedName>
        <fullName evidence="1">Probable transposable element</fullName>
    </submittedName>
</protein>
<reference evidence="1" key="1">
    <citation type="journal article" date="2014" name="Nat. Commun.">
        <title>Multiple recent horizontal transfers of a large genomic region in cheese making fungi.</title>
        <authorList>
            <person name="Cheeseman K."/>
            <person name="Ropars J."/>
            <person name="Renault P."/>
            <person name="Dupont J."/>
            <person name="Gouzy J."/>
            <person name="Branca A."/>
            <person name="Abraham A.L."/>
            <person name="Ceppi M."/>
            <person name="Conseiller E."/>
            <person name="Debuchy R."/>
            <person name="Malagnac F."/>
            <person name="Goarin A."/>
            <person name="Silar P."/>
            <person name="Lacoste S."/>
            <person name="Sallet E."/>
            <person name="Bensimon A."/>
            <person name="Giraud T."/>
            <person name="Brygoo Y."/>
        </authorList>
    </citation>
    <scope>NUCLEOTIDE SEQUENCE [LARGE SCALE GENOMIC DNA]</scope>
    <source>
        <strain evidence="1">FM164</strain>
    </source>
</reference>
<evidence type="ECO:0000313" key="2">
    <source>
        <dbReference type="Proteomes" id="UP000030686"/>
    </source>
</evidence>
<dbReference type="OrthoDB" id="4365515at2759"/>
<dbReference type="EMBL" id="HG792026">
    <property type="protein sequence ID" value="CDM38424.1"/>
    <property type="molecule type" value="Genomic_DNA"/>
</dbReference>
<dbReference type="Proteomes" id="UP000030686">
    <property type="component" value="Unassembled WGS sequence"/>
</dbReference>
<organism evidence="1 2">
    <name type="scientific">Penicillium roqueforti (strain FM164)</name>
    <dbReference type="NCBI Taxonomy" id="1365484"/>
    <lineage>
        <taxon>Eukaryota</taxon>
        <taxon>Fungi</taxon>
        <taxon>Dikarya</taxon>
        <taxon>Ascomycota</taxon>
        <taxon>Pezizomycotina</taxon>
        <taxon>Eurotiomycetes</taxon>
        <taxon>Eurotiomycetidae</taxon>
        <taxon>Eurotiales</taxon>
        <taxon>Aspergillaceae</taxon>
        <taxon>Penicillium</taxon>
    </lineage>
</organism>